<dbReference type="AlphaFoldDB" id="A0A5Y2S2P7"/>
<gene>
    <name evidence="2" type="ORF">FNN84_14675</name>
</gene>
<dbReference type="EMBL" id="AAILSQ010000014">
    <property type="protein sequence ID" value="ECF6052435.1"/>
    <property type="molecule type" value="Genomic_DNA"/>
</dbReference>
<dbReference type="Proteomes" id="UP000839746">
    <property type="component" value="Unassembled WGS sequence"/>
</dbReference>
<feature type="signal peptide" evidence="1">
    <location>
        <begin position="1"/>
        <end position="21"/>
    </location>
</feature>
<evidence type="ECO:0000256" key="1">
    <source>
        <dbReference type="SAM" id="SignalP"/>
    </source>
</evidence>
<proteinExistence type="predicted"/>
<dbReference type="PROSITE" id="PS51257">
    <property type="entry name" value="PROKAR_LIPOPROTEIN"/>
    <property type="match status" value="1"/>
</dbReference>
<protein>
    <recommendedName>
        <fullName evidence="3">Lipoprotein</fullName>
    </recommendedName>
</protein>
<evidence type="ECO:0000313" key="2">
    <source>
        <dbReference type="EMBL" id="ECF6052435.1"/>
    </source>
</evidence>
<comment type="caution">
    <text evidence="2">The sequence shown here is derived from an EMBL/GenBank/DDBJ whole genome shotgun (WGS) entry which is preliminary data.</text>
</comment>
<keyword evidence="1" id="KW-0732">Signal</keyword>
<reference evidence="2" key="1">
    <citation type="submission" date="2019-07" db="EMBL/GenBank/DDBJ databases">
        <authorList>
            <person name="Ashton P.M."/>
            <person name="Dallman T."/>
            <person name="Nair S."/>
            <person name="De Pinna E."/>
            <person name="Peters T."/>
            <person name="Grant K."/>
        </authorList>
    </citation>
    <scope>NUCLEOTIDE SEQUENCE [LARGE SCALE GENOMIC DNA]</scope>
    <source>
        <strain evidence="2">107213</strain>
    </source>
</reference>
<name>A0A5Y2S2P7_SALER</name>
<accession>A0A5Y2S2P7</accession>
<feature type="chain" id="PRO_5024939546" description="Lipoprotein" evidence="1">
    <location>
        <begin position="22"/>
        <end position="151"/>
    </location>
</feature>
<evidence type="ECO:0008006" key="3">
    <source>
        <dbReference type="Google" id="ProtNLM"/>
    </source>
</evidence>
<sequence>MKNKFSNFLVILVFFLLSSCALPDKHNLNKHEDNVEFDFMYANEQLTPKEKDSTLPQNKNGYSYLSTNNKCLDDYNFLREEHYSQYPQYAEDYNKISQGFSFLNTNGNIMDKDAKKIYMMELKMKLTKLCSKIQYSSFILINEKKRKLSDI</sequence>
<organism evidence="2">
    <name type="scientific">Salmonella enterica subsp. salamae</name>
    <dbReference type="NCBI Taxonomy" id="59202"/>
    <lineage>
        <taxon>Bacteria</taxon>
        <taxon>Pseudomonadati</taxon>
        <taxon>Pseudomonadota</taxon>
        <taxon>Gammaproteobacteria</taxon>
        <taxon>Enterobacterales</taxon>
        <taxon>Enterobacteriaceae</taxon>
        <taxon>Salmonella</taxon>
    </lineage>
</organism>